<dbReference type="RefSeq" id="WP_130094790.1">
    <property type="nucleotide sequence ID" value="NZ_SETE01000007.1"/>
</dbReference>
<dbReference type="InterPro" id="IPR029063">
    <property type="entry name" value="SAM-dependent_MTases_sf"/>
</dbReference>
<name>A0A4Q4KG46_9FLAO</name>
<dbReference type="AlphaFoldDB" id="A0A4Q4KG46"/>
<evidence type="ECO:0000313" key="2">
    <source>
        <dbReference type="EMBL" id="RYM32101.1"/>
    </source>
</evidence>
<dbReference type="GO" id="GO:0032259">
    <property type="term" value="P:methylation"/>
    <property type="evidence" value="ECO:0007669"/>
    <property type="project" value="UniProtKB-KW"/>
</dbReference>
<dbReference type="GO" id="GO:0008757">
    <property type="term" value="F:S-adenosylmethionine-dependent methyltransferase activity"/>
    <property type="evidence" value="ECO:0007669"/>
    <property type="project" value="InterPro"/>
</dbReference>
<feature type="domain" description="Methyltransferase type 11" evidence="1">
    <location>
        <begin position="43"/>
        <end position="134"/>
    </location>
</feature>
<proteinExistence type="predicted"/>
<keyword evidence="2" id="KW-0808">Transferase</keyword>
<dbReference type="OrthoDB" id="703529at2"/>
<reference evidence="2 3" key="1">
    <citation type="submission" date="2019-02" db="EMBL/GenBank/DDBJ databases">
        <title>Genome sequence of the sea-ice species Brumimicrobium glaciale.</title>
        <authorList>
            <person name="Bowman J.P."/>
        </authorList>
    </citation>
    <scope>NUCLEOTIDE SEQUENCE [LARGE SCALE GENOMIC DNA]</scope>
    <source>
        <strain evidence="2 3">IC156</strain>
    </source>
</reference>
<sequence length="200" mass="22932">MAEIWESIYKSNHEMWGLNPTPSTIIAKDFFIEKGIKNMLIPGFGYGRNAQVFIENGIHVTGIEISKTAIKKAKKHFGADTKVYHGSVSAMPFDAIKYDGIYSYSLIHLLDTEERKKLIKDCYDQLAKGGYMIFVVVSKKAPNYGTGNYISEDRYEVHKGLCLYFYDEKSIEKEFGDFGLFEVNEIEEDLPFYIVKCRKS</sequence>
<evidence type="ECO:0000313" key="3">
    <source>
        <dbReference type="Proteomes" id="UP000293952"/>
    </source>
</evidence>
<dbReference type="PANTHER" id="PTHR43861">
    <property type="entry name" value="TRANS-ACONITATE 2-METHYLTRANSFERASE-RELATED"/>
    <property type="match status" value="1"/>
</dbReference>
<evidence type="ECO:0000259" key="1">
    <source>
        <dbReference type="Pfam" id="PF08241"/>
    </source>
</evidence>
<comment type="caution">
    <text evidence="2">The sequence shown here is derived from an EMBL/GenBank/DDBJ whole genome shotgun (WGS) entry which is preliminary data.</text>
</comment>
<organism evidence="2 3">
    <name type="scientific">Brumimicrobium glaciale</name>
    <dbReference type="NCBI Taxonomy" id="200475"/>
    <lineage>
        <taxon>Bacteria</taxon>
        <taxon>Pseudomonadati</taxon>
        <taxon>Bacteroidota</taxon>
        <taxon>Flavobacteriia</taxon>
        <taxon>Flavobacteriales</taxon>
        <taxon>Crocinitomicaceae</taxon>
        <taxon>Brumimicrobium</taxon>
    </lineage>
</organism>
<keyword evidence="3" id="KW-1185">Reference proteome</keyword>
<dbReference type="InterPro" id="IPR013216">
    <property type="entry name" value="Methyltransf_11"/>
</dbReference>
<keyword evidence="2" id="KW-0489">Methyltransferase</keyword>
<dbReference type="Gene3D" id="3.40.50.150">
    <property type="entry name" value="Vaccinia Virus protein VP39"/>
    <property type="match status" value="1"/>
</dbReference>
<protein>
    <submittedName>
        <fullName evidence="2">Class I SAM-dependent methyltransferase</fullName>
    </submittedName>
</protein>
<dbReference type="Pfam" id="PF08241">
    <property type="entry name" value="Methyltransf_11"/>
    <property type="match status" value="1"/>
</dbReference>
<dbReference type="Proteomes" id="UP000293952">
    <property type="component" value="Unassembled WGS sequence"/>
</dbReference>
<dbReference type="SUPFAM" id="SSF53335">
    <property type="entry name" value="S-adenosyl-L-methionine-dependent methyltransferases"/>
    <property type="match status" value="1"/>
</dbReference>
<dbReference type="EMBL" id="SETE01000007">
    <property type="protein sequence ID" value="RYM32101.1"/>
    <property type="molecule type" value="Genomic_DNA"/>
</dbReference>
<dbReference type="CDD" id="cd02440">
    <property type="entry name" value="AdoMet_MTases"/>
    <property type="match status" value="1"/>
</dbReference>
<accession>A0A4Q4KG46</accession>
<gene>
    <name evidence="2" type="ORF">ERX46_15580</name>
</gene>